<dbReference type="OrthoDB" id="2157866at2759"/>
<feature type="compositionally biased region" description="Basic and acidic residues" evidence="1">
    <location>
        <begin position="57"/>
        <end position="68"/>
    </location>
</feature>
<dbReference type="Proteomes" id="UP000324222">
    <property type="component" value="Unassembled WGS sequence"/>
</dbReference>
<feature type="region of interest" description="Disordered" evidence="1">
    <location>
        <begin position="57"/>
        <end position="81"/>
    </location>
</feature>
<accession>A0A5B7EG82</accession>
<dbReference type="AlphaFoldDB" id="A0A5B7EG82"/>
<protein>
    <submittedName>
        <fullName evidence="2">Uncharacterized protein</fullName>
    </submittedName>
</protein>
<keyword evidence="3" id="KW-1185">Reference proteome</keyword>
<proteinExistence type="predicted"/>
<evidence type="ECO:0000313" key="2">
    <source>
        <dbReference type="EMBL" id="MPC32418.1"/>
    </source>
</evidence>
<reference evidence="2 3" key="1">
    <citation type="submission" date="2019-05" db="EMBL/GenBank/DDBJ databases">
        <title>Another draft genome of Portunus trituberculatus and its Hox gene families provides insights of decapod evolution.</title>
        <authorList>
            <person name="Jeong J.-H."/>
            <person name="Song I."/>
            <person name="Kim S."/>
            <person name="Choi T."/>
            <person name="Kim D."/>
            <person name="Ryu S."/>
            <person name="Kim W."/>
        </authorList>
    </citation>
    <scope>NUCLEOTIDE SEQUENCE [LARGE SCALE GENOMIC DNA]</scope>
    <source>
        <tissue evidence="2">Muscle</tissue>
    </source>
</reference>
<evidence type="ECO:0000256" key="1">
    <source>
        <dbReference type="SAM" id="MobiDB-lite"/>
    </source>
</evidence>
<sequence length="188" mass="21314">MREGSFLPPSPFGKSGKRVSLNQSRNVSGIVNAAAVWFIRIHISRMARHVRGRRHDIRVDRQTDRQTDGVENIDSEKQASPCKKKSLLPACLRGRVPSDENVYSKSQSAHTSPAHRSASRGQHQQQDGIDYEDESYFKRRPKTICYTDPRRLSTLDDTLAKCFLRPSIFPFTLRGCFPRELSTAGKQA</sequence>
<organism evidence="2 3">
    <name type="scientific">Portunus trituberculatus</name>
    <name type="common">Swimming crab</name>
    <name type="synonym">Neptunus trituberculatus</name>
    <dbReference type="NCBI Taxonomy" id="210409"/>
    <lineage>
        <taxon>Eukaryota</taxon>
        <taxon>Metazoa</taxon>
        <taxon>Ecdysozoa</taxon>
        <taxon>Arthropoda</taxon>
        <taxon>Crustacea</taxon>
        <taxon>Multicrustacea</taxon>
        <taxon>Malacostraca</taxon>
        <taxon>Eumalacostraca</taxon>
        <taxon>Eucarida</taxon>
        <taxon>Decapoda</taxon>
        <taxon>Pleocyemata</taxon>
        <taxon>Brachyura</taxon>
        <taxon>Eubrachyura</taxon>
        <taxon>Portunoidea</taxon>
        <taxon>Portunidae</taxon>
        <taxon>Portuninae</taxon>
        <taxon>Portunus</taxon>
    </lineage>
</organism>
<dbReference type="EMBL" id="VSRR010002622">
    <property type="protein sequence ID" value="MPC32418.1"/>
    <property type="molecule type" value="Genomic_DNA"/>
</dbReference>
<feature type="compositionally biased region" description="Polar residues" evidence="1">
    <location>
        <begin position="101"/>
        <end position="111"/>
    </location>
</feature>
<comment type="caution">
    <text evidence="2">The sequence shown here is derived from an EMBL/GenBank/DDBJ whole genome shotgun (WGS) entry which is preliminary data.</text>
</comment>
<feature type="region of interest" description="Disordered" evidence="1">
    <location>
        <begin position="101"/>
        <end position="133"/>
    </location>
</feature>
<gene>
    <name evidence="2" type="ORF">E2C01_025728</name>
</gene>
<name>A0A5B7EG82_PORTR</name>
<evidence type="ECO:0000313" key="3">
    <source>
        <dbReference type="Proteomes" id="UP000324222"/>
    </source>
</evidence>